<dbReference type="InterPro" id="IPR013249">
    <property type="entry name" value="RNA_pol_sigma70_r4_t2"/>
</dbReference>
<dbReference type="InterPro" id="IPR036388">
    <property type="entry name" value="WH-like_DNA-bd_sf"/>
</dbReference>
<dbReference type="NCBIfam" id="TIGR02937">
    <property type="entry name" value="sigma70-ECF"/>
    <property type="match status" value="1"/>
</dbReference>
<evidence type="ECO:0000259" key="6">
    <source>
        <dbReference type="Pfam" id="PF08281"/>
    </source>
</evidence>
<dbReference type="SUPFAM" id="SSF88946">
    <property type="entry name" value="Sigma2 domain of RNA polymerase sigma factors"/>
    <property type="match status" value="1"/>
</dbReference>
<feature type="domain" description="RNA polymerase sigma-70 region 2" evidence="5">
    <location>
        <begin position="28"/>
        <end position="94"/>
    </location>
</feature>
<gene>
    <name evidence="7" type="ORF">NJ75_00113</name>
    <name evidence="8" type="ORF">NJ75_00335</name>
</gene>
<dbReference type="InterPro" id="IPR014284">
    <property type="entry name" value="RNA_pol_sigma-70_dom"/>
</dbReference>
<dbReference type="Gene3D" id="1.10.1740.10">
    <property type="match status" value="1"/>
</dbReference>
<dbReference type="Proteomes" id="UP000031338">
    <property type="component" value="Unassembled WGS sequence"/>
</dbReference>
<dbReference type="GO" id="GO:0003677">
    <property type="term" value="F:DNA binding"/>
    <property type="evidence" value="ECO:0007669"/>
    <property type="project" value="InterPro"/>
</dbReference>
<reference evidence="7 9" key="1">
    <citation type="submission" date="2014-10" db="EMBL/GenBank/DDBJ databases">
        <title>Draft genome sequence of Novosphingobium subterraneum DSM 12447.</title>
        <authorList>
            <person name="Gan H.M."/>
            <person name="Gan H.Y."/>
            <person name="Savka M.A."/>
        </authorList>
    </citation>
    <scope>NUCLEOTIDE SEQUENCE [LARGE SCALE GENOMIC DNA]</scope>
    <source>
        <strain evidence="7 9">DSM 12447</strain>
    </source>
</reference>
<proteinExistence type="inferred from homology"/>
<dbReference type="CDD" id="cd06171">
    <property type="entry name" value="Sigma70_r4"/>
    <property type="match status" value="1"/>
</dbReference>
<comment type="caution">
    <text evidence="7">The sequence shown here is derived from an EMBL/GenBank/DDBJ whole genome shotgun (WGS) entry which is preliminary data.</text>
</comment>
<dbReference type="GO" id="GO:0016987">
    <property type="term" value="F:sigma factor activity"/>
    <property type="evidence" value="ECO:0007669"/>
    <property type="project" value="UniProtKB-KW"/>
</dbReference>
<evidence type="ECO:0000259" key="5">
    <source>
        <dbReference type="Pfam" id="PF04542"/>
    </source>
</evidence>
<name>A0A0B8ZT87_9SPHN</name>
<feature type="domain" description="RNA polymerase sigma factor 70 region 4 type 2" evidence="6">
    <location>
        <begin position="129"/>
        <end position="181"/>
    </location>
</feature>
<dbReference type="Pfam" id="PF08281">
    <property type="entry name" value="Sigma70_r4_2"/>
    <property type="match status" value="1"/>
</dbReference>
<dbReference type="EMBL" id="JRVC01000001">
    <property type="protein sequence ID" value="KHS49410.1"/>
    <property type="molecule type" value="Genomic_DNA"/>
</dbReference>
<evidence type="ECO:0000256" key="4">
    <source>
        <dbReference type="ARBA" id="ARBA00023163"/>
    </source>
</evidence>
<dbReference type="PANTHER" id="PTHR43133">
    <property type="entry name" value="RNA POLYMERASE ECF-TYPE SIGMA FACTO"/>
    <property type="match status" value="1"/>
</dbReference>
<dbReference type="GO" id="GO:0006352">
    <property type="term" value="P:DNA-templated transcription initiation"/>
    <property type="evidence" value="ECO:0007669"/>
    <property type="project" value="InterPro"/>
</dbReference>
<comment type="similarity">
    <text evidence="1">Belongs to the sigma-70 factor family. ECF subfamily.</text>
</comment>
<dbReference type="Gene3D" id="1.10.10.10">
    <property type="entry name" value="Winged helix-like DNA-binding domain superfamily/Winged helix DNA-binding domain"/>
    <property type="match status" value="1"/>
</dbReference>
<dbReference type="AlphaFoldDB" id="A0A0B8ZT87"/>
<dbReference type="PANTHER" id="PTHR43133:SF51">
    <property type="entry name" value="RNA POLYMERASE SIGMA FACTOR"/>
    <property type="match status" value="1"/>
</dbReference>
<evidence type="ECO:0000256" key="1">
    <source>
        <dbReference type="ARBA" id="ARBA00010641"/>
    </source>
</evidence>
<keyword evidence="3" id="KW-0731">Sigma factor</keyword>
<dbReference type="Pfam" id="PF04542">
    <property type="entry name" value="Sigma70_r2"/>
    <property type="match status" value="1"/>
</dbReference>
<dbReference type="EMBL" id="JRVC01000001">
    <property type="protein sequence ID" value="KHS49632.1"/>
    <property type="molecule type" value="Genomic_DNA"/>
</dbReference>
<accession>A0A0B8ZT87</accession>
<protein>
    <submittedName>
        <fullName evidence="7">ECF subfamily RNA polymerase sigma-24 factor</fullName>
    </submittedName>
</protein>
<keyword evidence="2" id="KW-0805">Transcription regulation</keyword>
<dbReference type="InterPro" id="IPR013325">
    <property type="entry name" value="RNA_pol_sigma_r2"/>
</dbReference>
<dbReference type="InterPro" id="IPR039425">
    <property type="entry name" value="RNA_pol_sigma-70-like"/>
</dbReference>
<evidence type="ECO:0000313" key="8">
    <source>
        <dbReference type="EMBL" id="KHS49632.1"/>
    </source>
</evidence>
<keyword evidence="9" id="KW-1185">Reference proteome</keyword>
<organism evidence="7 9">
    <name type="scientific">Novosphingobium subterraneum</name>
    <dbReference type="NCBI Taxonomy" id="48936"/>
    <lineage>
        <taxon>Bacteria</taxon>
        <taxon>Pseudomonadati</taxon>
        <taxon>Pseudomonadota</taxon>
        <taxon>Alphaproteobacteria</taxon>
        <taxon>Sphingomonadales</taxon>
        <taxon>Sphingomonadaceae</taxon>
        <taxon>Novosphingobium</taxon>
    </lineage>
</organism>
<dbReference type="PATRIC" id="fig|48936.3.peg.117"/>
<dbReference type="STRING" id="48936.NJ75_00113"/>
<evidence type="ECO:0000256" key="2">
    <source>
        <dbReference type="ARBA" id="ARBA00023015"/>
    </source>
</evidence>
<dbReference type="SUPFAM" id="SSF88659">
    <property type="entry name" value="Sigma3 and sigma4 domains of RNA polymerase sigma factors"/>
    <property type="match status" value="1"/>
</dbReference>
<evidence type="ECO:0000313" key="9">
    <source>
        <dbReference type="Proteomes" id="UP000031338"/>
    </source>
</evidence>
<dbReference type="RefSeq" id="WP_039330761.1">
    <property type="nucleotide sequence ID" value="NZ_JRVC01000001.1"/>
</dbReference>
<keyword evidence="4" id="KW-0804">Transcription</keyword>
<sequence length="194" mass="22057">MTLDLSQCDDHELSSLAVAGQAQAFRELMRRHKDPVYRLIRNNVGDPNEALDLLQESFVSAFGAIRRYDPDRPFRHWIARIALNKCRDWARRRAVRSFFSLARPIERDEDFGSDAPGPAREAESRAELLRVEREIAKLPQPLREVLILRTIEEASQAETAAILGISEKAVETRLYRARGQLKAQLAAEPVSGRP</sequence>
<evidence type="ECO:0000256" key="3">
    <source>
        <dbReference type="ARBA" id="ARBA00023082"/>
    </source>
</evidence>
<dbReference type="InterPro" id="IPR013324">
    <property type="entry name" value="RNA_pol_sigma_r3/r4-like"/>
</dbReference>
<dbReference type="InterPro" id="IPR007627">
    <property type="entry name" value="RNA_pol_sigma70_r2"/>
</dbReference>
<evidence type="ECO:0000313" key="7">
    <source>
        <dbReference type="EMBL" id="KHS49410.1"/>
    </source>
</evidence>